<keyword evidence="4" id="KW-0479">Metal-binding</keyword>
<feature type="transmembrane region" description="Helical" evidence="10">
    <location>
        <begin position="322"/>
        <end position="349"/>
    </location>
</feature>
<keyword evidence="6 10" id="KW-1133">Transmembrane helix</keyword>
<dbReference type="Proteomes" id="UP000031501">
    <property type="component" value="Chromosome"/>
</dbReference>
<dbReference type="GO" id="GO:0005886">
    <property type="term" value="C:plasma membrane"/>
    <property type="evidence" value="ECO:0007669"/>
    <property type="project" value="UniProtKB-SubCell"/>
</dbReference>
<feature type="domain" description="Copper resistance protein D" evidence="12">
    <location>
        <begin position="360"/>
        <end position="497"/>
    </location>
</feature>
<proteinExistence type="predicted"/>
<dbReference type="EMBL" id="CP022433">
    <property type="protein sequence ID" value="ASN26939.1"/>
    <property type="molecule type" value="Genomic_DNA"/>
</dbReference>
<dbReference type="Pfam" id="PF04234">
    <property type="entry name" value="CopC"/>
    <property type="match status" value="1"/>
</dbReference>
<evidence type="ECO:0000256" key="3">
    <source>
        <dbReference type="ARBA" id="ARBA00022692"/>
    </source>
</evidence>
<evidence type="ECO:0000256" key="7">
    <source>
        <dbReference type="ARBA" id="ARBA00023008"/>
    </source>
</evidence>
<dbReference type="PANTHER" id="PTHR34820">
    <property type="entry name" value="INNER MEMBRANE PROTEIN YEBZ"/>
    <property type="match status" value="1"/>
</dbReference>
<evidence type="ECO:0000259" key="11">
    <source>
        <dbReference type="Pfam" id="PF04234"/>
    </source>
</evidence>
<dbReference type="GO" id="GO:0042597">
    <property type="term" value="C:periplasmic space"/>
    <property type="evidence" value="ECO:0007669"/>
    <property type="project" value="InterPro"/>
</dbReference>
<dbReference type="KEGG" id="splu:LK06_025085"/>
<dbReference type="AlphaFoldDB" id="A0A221P3V3"/>
<feature type="region of interest" description="Disordered" evidence="9">
    <location>
        <begin position="439"/>
        <end position="475"/>
    </location>
</feature>
<keyword evidence="14" id="KW-1185">Reference proteome</keyword>
<evidence type="ECO:0000256" key="8">
    <source>
        <dbReference type="ARBA" id="ARBA00023136"/>
    </source>
</evidence>
<feature type="transmembrane region" description="Helical" evidence="10">
    <location>
        <begin position="361"/>
        <end position="382"/>
    </location>
</feature>
<dbReference type="InterPro" id="IPR014755">
    <property type="entry name" value="Cu-Rt/internalin_Ig-like"/>
</dbReference>
<feature type="domain" description="CopC" evidence="11">
    <location>
        <begin position="59"/>
        <end position="155"/>
    </location>
</feature>
<keyword evidence="2" id="KW-1003">Cell membrane</keyword>
<keyword evidence="7" id="KW-0186">Copper</keyword>
<keyword evidence="3 10" id="KW-0812">Transmembrane</keyword>
<name>A0A221P3V3_9ACTN</name>
<evidence type="ECO:0000256" key="5">
    <source>
        <dbReference type="ARBA" id="ARBA00022729"/>
    </source>
</evidence>
<dbReference type="OrthoDB" id="5242236at2"/>
<evidence type="ECO:0000256" key="6">
    <source>
        <dbReference type="ARBA" id="ARBA00022989"/>
    </source>
</evidence>
<dbReference type="SUPFAM" id="SSF81296">
    <property type="entry name" value="E set domains"/>
    <property type="match status" value="1"/>
</dbReference>
<feature type="transmembrane region" description="Helical" evidence="10">
    <location>
        <begin position="402"/>
        <end position="420"/>
    </location>
</feature>
<dbReference type="STRING" id="1355015.LK06_025085"/>
<evidence type="ECO:0000313" key="13">
    <source>
        <dbReference type="EMBL" id="ASN26939.1"/>
    </source>
</evidence>
<evidence type="ECO:0000259" key="12">
    <source>
        <dbReference type="Pfam" id="PF05425"/>
    </source>
</evidence>
<evidence type="ECO:0000256" key="10">
    <source>
        <dbReference type="SAM" id="Phobius"/>
    </source>
</evidence>
<dbReference type="PANTHER" id="PTHR34820:SF4">
    <property type="entry name" value="INNER MEMBRANE PROTEIN YEBZ"/>
    <property type="match status" value="1"/>
</dbReference>
<dbReference type="InterPro" id="IPR014756">
    <property type="entry name" value="Ig_E-set"/>
</dbReference>
<reference evidence="13 14" key="1">
    <citation type="submission" date="2017-07" db="EMBL/GenBank/DDBJ databases">
        <title>Genome sequence of Streptomyces pluripotens MUSC 137T.</title>
        <authorList>
            <person name="Ser H.-L."/>
            <person name="Lee L.-H."/>
        </authorList>
    </citation>
    <scope>NUCLEOTIDE SEQUENCE [LARGE SCALE GENOMIC DNA]</scope>
    <source>
        <strain evidence="13 14">MUSC 137</strain>
    </source>
</reference>
<feature type="transmembrane region" description="Helical" evidence="10">
    <location>
        <begin position="184"/>
        <end position="204"/>
    </location>
</feature>
<comment type="subcellular location">
    <subcellularLocation>
        <location evidence="1">Cell membrane</location>
        <topology evidence="1">Multi-pass membrane protein</topology>
    </subcellularLocation>
</comment>
<feature type="transmembrane region" description="Helical" evidence="10">
    <location>
        <begin position="216"/>
        <end position="238"/>
    </location>
</feature>
<feature type="transmembrane region" description="Helical" evidence="10">
    <location>
        <begin position="258"/>
        <end position="279"/>
    </location>
</feature>
<dbReference type="GO" id="GO:0005507">
    <property type="term" value="F:copper ion binding"/>
    <property type="evidence" value="ECO:0007669"/>
    <property type="project" value="InterPro"/>
</dbReference>
<protein>
    <submittedName>
        <fullName evidence="13">Transporter</fullName>
    </submittedName>
</protein>
<evidence type="ECO:0000256" key="4">
    <source>
        <dbReference type="ARBA" id="ARBA00022723"/>
    </source>
</evidence>
<dbReference type="InterPro" id="IPR007348">
    <property type="entry name" value="CopC_dom"/>
</dbReference>
<dbReference type="InterPro" id="IPR032694">
    <property type="entry name" value="CopC/D"/>
</dbReference>
<dbReference type="InterPro" id="IPR008457">
    <property type="entry name" value="Cu-R_CopD_dom"/>
</dbReference>
<gene>
    <name evidence="13" type="ORF">LK07_26245</name>
</gene>
<evidence type="ECO:0000313" key="14">
    <source>
        <dbReference type="Proteomes" id="UP000031501"/>
    </source>
</evidence>
<accession>A0A221P3V3</accession>
<sequence length="635" mass="66177">MRKAPDAPVRNCASETRTRRHDVVRRLVDDGRHTALSVLVVVAALALALLRCAAPAAAHAVLTASDPREGSVWKTAPKQVTVTFDESVALMENSLRVLGPDNRPVTAGDPTHVEGRADTARVSLTSRLGQGTYTVSWRVVSADSHAVSGAFTFSVGKPSQTRALAATRPAVAPAVNTLYGIGRYLAYAGLALLLGVAVFVLVCWPSATAVRVVRRPLLAGWWVLFGATVLALLLRGPYDSGVGPGGMIDPELLWRTAGTRPGVALLARLVLLLAAAVPARRRRGLGTRPSRRAATAAVAFALALAATWALSDHAATGVQVPVAVVSSVLHLLAMAVWLGGLAALLTALYRAPAEDPLPLAAVSRFSRLALTAVAVLAATGVYQSWRGLGSWGALFGTGYGRLLVYKVWSVLLMLAVAWHSRRFAGQLLRLPHGAPVPATVGGDPGLRSGRATGAVGREEPGRTAAGSGPPAQQRGLRRTVTAEVAVGVAVLVLTTVLTGTQPGRAATEAAAVRPTVPGQPDVSLTLIPYDTGKDSLAGRGKLQITLEPGGVGRNVVEAIVYGADGSPVSVPELRLTFTLADRHVGPLNAHLADETGYWGSDTLDLPLAGTWTVKATVRVSDIDQVTVSKTVAISR</sequence>
<organism evidence="13 14">
    <name type="scientific">Streptomyces pluripotens</name>
    <dbReference type="NCBI Taxonomy" id="1355015"/>
    <lineage>
        <taxon>Bacteria</taxon>
        <taxon>Bacillati</taxon>
        <taxon>Actinomycetota</taxon>
        <taxon>Actinomycetes</taxon>
        <taxon>Kitasatosporales</taxon>
        <taxon>Streptomycetaceae</taxon>
        <taxon>Streptomyces</taxon>
    </lineage>
</organism>
<dbReference type="GO" id="GO:0046688">
    <property type="term" value="P:response to copper ion"/>
    <property type="evidence" value="ECO:0007669"/>
    <property type="project" value="InterPro"/>
</dbReference>
<dbReference type="Pfam" id="PF05425">
    <property type="entry name" value="CopD"/>
    <property type="match status" value="1"/>
</dbReference>
<feature type="transmembrane region" description="Helical" evidence="10">
    <location>
        <begin position="35"/>
        <end position="58"/>
    </location>
</feature>
<dbReference type="Gene3D" id="2.60.40.1220">
    <property type="match status" value="1"/>
</dbReference>
<evidence type="ECO:0000256" key="1">
    <source>
        <dbReference type="ARBA" id="ARBA00004651"/>
    </source>
</evidence>
<keyword evidence="8 10" id="KW-0472">Membrane</keyword>
<dbReference type="GO" id="GO:0006825">
    <property type="term" value="P:copper ion transport"/>
    <property type="evidence" value="ECO:0007669"/>
    <property type="project" value="InterPro"/>
</dbReference>
<evidence type="ECO:0000256" key="9">
    <source>
        <dbReference type="SAM" id="MobiDB-lite"/>
    </source>
</evidence>
<feature type="transmembrane region" description="Helical" evidence="10">
    <location>
        <begin position="291"/>
        <end position="310"/>
    </location>
</feature>
<evidence type="ECO:0000256" key="2">
    <source>
        <dbReference type="ARBA" id="ARBA00022475"/>
    </source>
</evidence>
<keyword evidence="5" id="KW-0732">Signal</keyword>